<dbReference type="EMBL" id="MU629893">
    <property type="protein sequence ID" value="KAJ1254801.1"/>
    <property type="molecule type" value="Genomic_DNA"/>
</dbReference>
<feature type="region of interest" description="Disordered" evidence="1">
    <location>
        <begin position="66"/>
        <end position="117"/>
    </location>
</feature>
<evidence type="ECO:0000313" key="3">
    <source>
        <dbReference type="Proteomes" id="UP001164776"/>
    </source>
</evidence>
<dbReference type="EMBL" id="MU629893">
    <property type="protein sequence ID" value="KAJ1254798.1"/>
    <property type="molecule type" value="Genomic_DNA"/>
</dbReference>
<keyword evidence="3" id="KW-1185">Reference proteome</keyword>
<evidence type="ECO:0000256" key="1">
    <source>
        <dbReference type="SAM" id="MobiDB-lite"/>
    </source>
</evidence>
<feature type="compositionally biased region" description="Low complexity" evidence="1">
    <location>
        <begin position="66"/>
        <end position="80"/>
    </location>
</feature>
<evidence type="ECO:0000313" key="2">
    <source>
        <dbReference type="EMBL" id="KAJ1254798.1"/>
    </source>
</evidence>
<name>A0A9W8CDI9_9POAL</name>
<comment type="caution">
    <text evidence="2">The sequence shown here is derived from an EMBL/GenBank/DDBJ whole genome shotgun (WGS) entry which is preliminary data.</text>
</comment>
<dbReference type="EMBL" id="MU629893">
    <property type="protein sequence ID" value="KAJ1254796.1"/>
    <property type="molecule type" value="Genomic_DNA"/>
</dbReference>
<dbReference type="EMBL" id="MU629893">
    <property type="protein sequence ID" value="KAJ1254799.1"/>
    <property type="molecule type" value="Genomic_DNA"/>
</dbReference>
<dbReference type="AlphaFoldDB" id="A0A9W8CDI9"/>
<dbReference type="EMBL" id="MU629893">
    <property type="protein sequence ID" value="KAJ1254797.1"/>
    <property type="molecule type" value="Genomic_DNA"/>
</dbReference>
<dbReference type="Proteomes" id="UP001164776">
    <property type="component" value="Unassembled WGS sequence"/>
</dbReference>
<sequence>MTSLSLKKSPAFQLARVSVARVVRRPTTSRPRRQVGLLAAAPIGPLSLRPAPCIPLPVLHRLRSSMSPSLRPSAPPSLARQPPPLPRAPSRSVPASLLPPTGAAVHPTPPPSPAAEHHPSLRRMVLRMRAHGSPLPLDLSTSLATRLLLRILHHRPTVRAPYRRRHPPAARHSHPTAAPCAPTFTSACIITCSTGLTLRGHPPARGSAAMAGAGAGAGGAGAVEVGLGYRWKVAAKAPVQEAGHPRWIRASGNSTALAVGCTPTPAPRGDDVGGIFSARLSTSTRTNRQRVHPRARCAVHGSCRFVGFLGVVRMSE</sequence>
<protein>
    <submittedName>
        <fullName evidence="2">Uncharacterized protein</fullName>
    </submittedName>
</protein>
<gene>
    <name evidence="2" type="ORF">BS78_K325000</name>
</gene>
<proteinExistence type="predicted"/>
<dbReference type="EMBL" id="MU629893">
    <property type="protein sequence ID" value="KAJ1254800.1"/>
    <property type="molecule type" value="Genomic_DNA"/>
</dbReference>
<accession>A0A9W8CDI9</accession>
<reference evidence="2 3" key="1">
    <citation type="submission" date="2022-10" db="EMBL/GenBank/DDBJ databases">
        <title>WGS assembly of Paspalum vaginatum 540-79.</title>
        <authorList>
            <person name="Sun G."/>
            <person name="Wase N."/>
            <person name="Shu S."/>
            <person name="Jenkins J."/>
            <person name="Zhou B."/>
            <person name="Torres-Rodriguez J."/>
            <person name="Chen C."/>
            <person name="Sandor L."/>
            <person name="Plott C."/>
            <person name="Yoshinga Y."/>
            <person name="Daum C."/>
            <person name="Qi P."/>
            <person name="Barry K."/>
            <person name="Lipzen A."/>
            <person name="Berry L."/>
            <person name="Pedersen C."/>
            <person name="Gottilla T."/>
            <person name="Foltz A."/>
            <person name="Yu H."/>
            <person name="O'Malley R."/>
            <person name="Zhang C."/>
            <person name="Devos K."/>
            <person name="Sigmon B."/>
            <person name="Yu B."/>
            <person name="Obata T."/>
            <person name="Schmutz J."/>
            <person name="Schnable J."/>
        </authorList>
    </citation>
    <scope>NUCLEOTIDE SEQUENCE [LARGE SCALE GENOMIC DNA]</scope>
    <source>
        <strain evidence="3">cv. 540-79</strain>
    </source>
</reference>
<organism evidence="2 3">
    <name type="scientific">Paspalum vaginatum</name>
    <name type="common">seashore paspalum</name>
    <dbReference type="NCBI Taxonomy" id="158149"/>
    <lineage>
        <taxon>Eukaryota</taxon>
        <taxon>Viridiplantae</taxon>
        <taxon>Streptophyta</taxon>
        <taxon>Embryophyta</taxon>
        <taxon>Tracheophyta</taxon>
        <taxon>Spermatophyta</taxon>
        <taxon>Magnoliopsida</taxon>
        <taxon>Liliopsida</taxon>
        <taxon>Poales</taxon>
        <taxon>Poaceae</taxon>
        <taxon>PACMAD clade</taxon>
        <taxon>Panicoideae</taxon>
        <taxon>Andropogonodae</taxon>
        <taxon>Paspaleae</taxon>
        <taxon>Paspalinae</taxon>
        <taxon>Paspalum</taxon>
    </lineage>
</organism>